<proteinExistence type="predicted"/>
<evidence type="ECO:0000256" key="3">
    <source>
        <dbReference type="ARBA" id="ARBA00022630"/>
    </source>
</evidence>
<dbReference type="AlphaFoldDB" id="A0A645G243"/>
<evidence type="ECO:0000256" key="2">
    <source>
        <dbReference type="ARBA" id="ARBA00004725"/>
    </source>
</evidence>
<evidence type="ECO:0000256" key="4">
    <source>
        <dbReference type="ARBA" id="ARBA00022643"/>
    </source>
</evidence>
<comment type="cofactor">
    <cofactor evidence="1">
        <name>FMN</name>
        <dbReference type="ChEBI" id="CHEBI:58210"/>
    </cofactor>
</comment>
<evidence type="ECO:0000313" key="8">
    <source>
        <dbReference type="EMBL" id="MPN19970.1"/>
    </source>
</evidence>
<protein>
    <submittedName>
        <fullName evidence="8">Dihydroorotate dehydrogenase B (NAD(+)), catalytic subunit</fullName>
        <ecNumber evidence="8">1.3.1.14</ecNumber>
    </submittedName>
</protein>
<dbReference type="EC" id="1.3.1.14" evidence="8"/>
<dbReference type="EMBL" id="VSSQ01067612">
    <property type="protein sequence ID" value="MPN19970.1"/>
    <property type="molecule type" value="Genomic_DNA"/>
</dbReference>
<evidence type="ECO:0000256" key="6">
    <source>
        <dbReference type="ARBA" id="ARBA00023002"/>
    </source>
</evidence>
<evidence type="ECO:0000256" key="5">
    <source>
        <dbReference type="ARBA" id="ARBA00022975"/>
    </source>
</evidence>
<dbReference type="GO" id="GO:0044205">
    <property type="term" value="P:'de novo' UMP biosynthetic process"/>
    <property type="evidence" value="ECO:0007669"/>
    <property type="project" value="UniProtKB-UniPathway"/>
</dbReference>
<name>A0A645G243_9ZZZZ</name>
<accession>A0A645G243</accession>
<dbReference type="GO" id="GO:0006207">
    <property type="term" value="P:'de novo' pyrimidine nucleobase biosynthetic process"/>
    <property type="evidence" value="ECO:0007669"/>
    <property type="project" value="InterPro"/>
</dbReference>
<keyword evidence="5" id="KW-0665">Pyrimidine biosynthesis</keyword>
<dbReference type="InterPro" id="IPR050074">
    <property type="entry name" value="DHO_dehydrogenase"/>
</dbReference>
<reference evidence="8" key="1">
    <citation type="submission" date="2019-08" db="EMBL/GenBank/DDBJ databases">
        <authorList>
            <person name="Kucharzyk K."/>
            <person name="Murdoch R.W."/>
            <person name="Higgins S."/>
            <person name="Loffler F."/>
        </authorList>
    </citation>
    <scope>NUCLEOTIDE SEQUENCE</scope>
</reference>
<dbReference type="PANTHER" id="PTHR48109">
    <property type="entry name" value="DIHYDROOROTATE DEHYDROGENASE (QUINONE), MITOCHONDRIAL-RELATED"/>
    <property type="match status" value="1"/>
</dbReference>
<dbReference type="PANTHER" id="PTHR48109:SF1">
    <property type="entry name" value="DIHYDROOROTATE DEHYDROGENASE (FUMARATE)"/>
    <property type="match status" value="1"/>
</dbReference>
<keyword evidence="4" id="KW-0288">FMN</keyword>
<dbReference type="GO" id="GO:0005737">
    <property type="term" value="C:cytoplasm"/>
    <property type="evidence" value="ECO:0007669"/>
    <property type="project" value="InterPro"/>
</dbReference>
<dbReference type="InterPro" id="IPR013785">
    <property type="entry name" value="Aldolase_TIM"/>
</dbReference>
<feature type="domain" description="Dihydroorotate dehydrogenase catalytic" evidence="7">
    <location>
        <begin position="3"/>
        <end position="97"/>
    </location>
</feature>
<keyword evidence="3" id="KW-0285">Flavoprotein</keyword>
<comment type="caution">
    <text evidence="8">The sequence shown here is derived from an EMBL/GenBank/DDBJ whole genome shotgun (WGS) entry which is preliminary data.</text>
</comment>
<sequence>MINTLLGMRIDIETRRPILKNNVGGLSGACVKPIAVRMIWQVRRITSLPIIGMGGVCTASDAIELMIAGANAIAIGSAAFKKPDTPRAVIKGIADYMKLKSIRDISDISGSIITY</sequence>
<keyword evidence="6 8" id="KW-0560">Oxidoreductase</keyword>
<evidence type="ECO:0000259" key="7">
    <source>
        <dbReference type="Pfam" id="PF01180"/>
    </source>
</evidence>
<dbReference type="Gene3D" id="3.20.20.70">
    <property type="entry name" value="Aldolase class I"/>
    <property type="match status" value="1"/>
</dbReference>
<dbReference type="PROSITE" id="PS00912">
    <property type="entry name" value="DHODEHASE_2"/>
    <property type="match status" value="1"/>
</dbReference>
<dbReference type="GO" id="GO:0004589">
    <property type="term" value="F:dihydroorotate dehydrogenase (NAD+) activity"/>
    <property type="evidence" value="ECO:0007669"/>
    <property type="project" value="UniProtKB-EC"/>
</dbReference>
<evidence type="ECO:0000256" key="1">
    <source>
        <dbReference type="ARBA" id="ARBA00001917"/>
    </source>
</evidence>
<organism evidence="8">
    <name type="scientific">bioreactor metagenome</name>
    <dbReference type="NCBI Taxonomy" id="1076179"/>
    <lineage>
        <taxon>unclassified sequences</taxon>
        <taxon>metagenomes</taxon>
        <taxon>ecological metagenomes</taxon>
    </lineage>
</organism>
<dbReference type="UniPathway" id="UPA00070"/>
<comment type="pathway">
    <text evidence="2">Pyrimidine metabolism; UMP biosynthesis via de novo pathway.</text>
</comment>
<dbReference type="InterPro" id="IPR001295">
    <property type="entry name" value="Dihydroorotate_DH_CS"/>
</dbReference>
<dbReference type="SUPFAM" id="SSF51395">
    <property type="entry name" value="FMN-linked oxidoreductases"/>
    <property type="match status" value="1"/>
</dbReference>
<dbReference type="Pfam" id="PF01180">
    <property type="entry name" value="DHO_dh"/>
    <property type="match status" value="1"/>
</dbReference>
<gene>
    <name evidence="8" type="primary">pyrD_48</name>
    <name evidence="8" type="ORF">SDC9_167345</name>
</gene>
<dbReference type="InterPro" id="IPR005720">
    <property type="entry name" value="Dihydroorotate_DH_cat"/>
</dbReference>